<evidence type="ECO:0000256" key="1">
    <source>
        <dbReference type="ARBA" id="ARBA00004127"/>
    </source>
</evidence>
<feature type="transmembrane region" description="Helical" evidence="7">
    <location>
        <begin position="57"/>
        <end position="76"/>
    </location>
</feature>
<feature type="transmembrane region" description="Helical" evidence="7">
    <location>
        <begin position="245"/>
        <end position="263"/>
    </location>
</feature>
<keyword evidence="9" id="KW-1185">Reference proteome</keyword>
<dbReference type="PANTHER" id="PTHR23514:SF3">
    <property type="entry name" value="BYPASS OF STOP CODON PROTEIN 6"/>
    <property type="match status" value="1"/>
</dbReference>
<proteinExistence type="inferred from homology"/>
<dbReference type="Proteomes" id="UP001060261">
    <property type="component" value="Chromosome"/>
</dbReference>
<keyword evidence="4 7" id="KW-0812">Transmembrane</keyword>
<evidence type="ECO:0000256" key="5">
    <source>
        <dbReference type="ARBA" id="ARBA00022989"/>
    </source>
</evidence>
<sequence>MSRRLPTARPSSPHAALFVVGFAAFLLLGLIQAGYGPAFPRFEARFGVSTATVAGISSAHFFGSAMGPLLLAALLTRFALRTSVMIGSAAFALGVLGLVGLGFTAAPSWTFMLAAALLTGLGFGALSGGFNAAFATLGAGPSSLVNAMFGIGSVAAPLLALGLGAYPGPFVLVALLAVALTVSLRSVRVWPAQPADLAQGRVPLGQVGVFGLLFFSYVGIEAGLGSWATTHLSRIGNPHPEAITSLYWLALTAGRLGFAAIAVRFQPLRVVLTCAALALIGSLLIAVPALAALGYVVVGLGIAPIFSTLLAWFTARFPVRAAPLMLTAGSLGGAVMPALIGVLVARFGVQAVPLTVAADAVLLGLLLVLVRFKLRA</sequence>
<reference evidence="8" key="1">
    <citation type="submission" date="2022-09" db="EMBL/GenBank/DDBJ databases">
        <title>genome sequence of Deinococcus rubellus.</title>
        <authorList>
            <person name="Srinivasan S."/>
        </authorList>
    </citation>
    <scope>NUCLEOTIDE SEQUENCE</scope>
    <source>
        <strain evidence="8">Ant6</strain>
    </source>
</reference>
<feature type="transmembrane region" description="Helical" evidence="7">
    <location>
        <begin position="109"/>
        <end position="132"/>
    </location>
</feature>
<organism evidence="8 9">
    <name type="scientific">Deinococcus rubellus</name>
    <dbReference type="NCBI Taxonomy" id="1889240"/>
    <lineage>
        <taxon>Bacteria</taxon>
        <taxon>Thermotogati</taxon>
        <taxon>Deinococcota</taxon>
        <taxon>Deinococci</taxon>
        <taxon>Deinococcales</taxon>
        <taxon>Deinococcaceae</taxon>
        <taxon>Deinococcus</taxon>
    </lineage>
</organism>
<feature type="transmembrane region" description="Helical" evidence="7">
    <location>
        <begin position="83"/>
        <end position="103"/>
    </location>
</feature>
<feature type="transmembrane region" description="Helical" evidence="7">
    <location>
        <begin position="270"/>
        <end position="287"/>
    </location>
</feature>
<feature type="transmembrane region" description="Helical" evidence="7">
    <location>
        <begin position="351"/>
        <end position="370"/>
    </location>
</feature>
<evidence type="ECO:0000256" key="3">
    <source>
        <dbReference type="ARBA" id="ARBA00022448"/>
    </source>
</evidence>
<dbReference type="InterPro" id="IPR036259">
    <property type="entry name" value="MFS_trans_sf"/>
</dbReference>
<keyword evidence="3" id="KW-0813">Transport</keyword>
<evidence type="ECO:0000256" key="4">
    <source>
        <dbReference type="ARBA" id="ARBA00022692"/>
    </source>
</evidence>
<dbReference type="Gene3D" id="1.20.1250.20">
    <property type="entry name" value="MFS general substrate transporter like domains"/>
    <property type="match status" value="2"/>
</dbReference>
<protein>
    <submittedName>
        <fullName evidence="8">MFS transporter</fullName>
    </submittedName>
</protein>
<evidence type="ECO:0000313" key="8">
    <source>
        <dbReference type="EMBL" id="UWX62988.1"/>
    </source>
</evidence>
<dbReference type="RefSeq" id="WP_260559281.1">
    <property type="nucleotide sequence ID" value="NZ_BAABEC010000184.1"/>
</dbReference>
<evidence type="ECO:0000256" key="6">
    <source>
        <dbReference type="ARBA" id="ARBA00023136"/>
    </source>
</evidence>
<dbReference type="InterPro" id="IPR011701">
    <property type="entry name" value="MFS"/>
</dbReference>
<feature type="transmembrane region" description="Helical" evidence="7">
    <location>
        <begin position="170"/>
        <end position="190"/>
    </location>
</feature>
<dbReference type="Pfam" id="PF07690">
    <property type="entry name" value="MFS_1"/>
    <property type="match status" value="1"/>
</dbReference>
<evidence type="ECO:0000313" key="9">
    <source>
        <dbReference type="Proteomes" id="UP001060261"/>
    </source>
</evidence>
<accession>A0ABY5YD96</accession>
<evidence type="ECO:0000256" key="2">
    <source>
        <dbReference type="ARBA" id="ARBA00008335"/>
    </source>
</evidence>
<comment type="subcellular location">
    <subcellularLocation>
        <location evidence="1">Endomembrane system</location>
        <topology evidence="1">Multi-pass membrane protein</topology>
    </subcellularLocation>
</comment>
<gene>
    <name evidence="8" type="ORF">N0D28_09450</name>
</gene>
<feature type="transmembrane region" description="Helical" evidence="7">
    <location>
        <begin position="293"/>
        <end position="312"/>
    </location>
</feature>
<name>A0ABY5YD96_9DEIO</name>
<feature type="transmembrane region" description="Helical" evidence="7">
    <location>
        <begin position="324"/>
        <end position="345"/>
    </location>
</feature>
<feature type="transmembrane region" description="Helical" evidence="7">
    <location>
        <begin position="202"/>
        <end position="225"/>
    </location>
</feature>
<dbReference type="SUPFAM" id="SSF103473">
    <property type="entry name" value="MFS general substrate transporter"/>
    <property type="match status" value="1"/>
</dbReference>
<feature type="transmembrane region" description="Helical" evidence="7">
    <location>
        <begin position="144"/>
        <end position="164"/>
    </location>
</feature>
<keyword evidence="6 7" id="KW-0472">Membrane</keyword>
<evidence type="ECO:0000256" key="7">
    <source>
        <dbReference type="SAM" id="Phobius"/>
    </source>
</evidence>
<dbReference type="EMBL" id="CP104213">
    <property type="protein sequence ID" value="UWX62988.1"/>
    <property type="molecule type" value="Genomic_DNA"/>
</dbReference>
<comment type="similarity">
    <text evidence="2">Belongs to the major facilitator superfamily.</text>
</comment>
<dbReference type="InterPro" id="IPR051788">
    <property type="entry name" value="MFS_Transporter"/>
</dbReference>
<keyword evidence="5 7" id="KW-1133">Transmembrane helix</keyword>
<dbReference type="PANTHER" id="PTHR23514">
    <property type="entry name" value="BYPASS OF STOP CODON PROTEIN 6"/>
    <property type="match status" value="1"/>
</dbReference>